<dbReference type="Proteomes" id="UP000010471">
    <property type="component" value="Chromosome"/>
</dbReference>
<dbReference type="KEGG" id="mic:Mic7113_3368"/>
<dbReference type="AlphaFoldDB" id="K9WFE2"/>
<dbReference type="STRING" id="1173027.Mic7113_3368"/>
<evidence type="ECO:0000313" key="2">
    <source>
        <dbReference type="Proteomes" id="UP000010471"/>
    </source>
</evidence>
<protein>
    <submittedName>
        <fullName evidence="1">CRISPR-associated protein Csc3</fullName>
    </submittedName>
</protein>
<reference evidence="1 2" key="1">
    <citation type="submission" date="2012-06" db="EMBL/GenBank/DDBJ databases">
        <title>Finished chromosome of genome of Microcoleus sp. PCC 7113.</title>
        <authorList>
            <consortium name="US DOE Joint Genome Institute"/>
            <person name="Gugger M."/>
            <person name="Coursin T."/>
            <person name="Rippka R."/>
            <person name="Tandeau De Marsac N."/>
            <person name="Huntemann M."/>
            <person name="Wei C.-L."/>
            <person name="Han J."/>
            <person name="Detter J.C."/>
            <person name="Han C."/>
            <person name="Tapia R."/>
            <person name="Chen A."/>
            <person name="Kyrpides N."/>
            <person name="Mavromatis K."/>
            <person name="Markowitz V."/>
            <person name="Szeto E."/>
            <person name="Ivanova N."/>
            <person name="Pagani I."/>
            <person name="Pati A."/>
            <person name="Goodwin L."/>
            <person name="Nordberg H.P."/>
            <person name="Cantor M.N."/>
            <person name="Hua S.X."/>
            <person name="Woyke T."/>
            <person name="Kerfeld C.A."/>
        </authorList>
    </citation>
    <scope>NUCLEOTIDE SEQUENCE [LARGE SCALE GENOMIC DNA]</scope>
    <source>
        <strain evidence="1 2">PCC 7113</strain>
    </source>
</reference>
<keyword evidence="2" id="KW-1185">Reference proteome</keyword>
<dbReference type="eggNOG" id="ENOG502Z9DU">
    <property type="taxonomic scope" value="Bacteria"/>
</dbReference>
<sequence length="903" mass="101666">MSKRRWLLNGEPESLDEHYFKEIRPRLYELHATHGQHGSRKGRTLAEHLDSACQFVLTVSKIAEVPEDKRACILAATAVHDLNKLTEDGRNVKTLARDRNFLTEQLEGAGVSTLIKTDADLELIRRLIESHSGHGNTDGMRFVAEDPKIKDQIKRWAAMLIGGDLFDLGIEEEKRIRKVENELTVVFSRASRLFKVTLSEERGYLTSLLLSACEEVLHKRSLHTLAIDPDGQIFEGEAFPEEDLTVEIARQWQKRIDRVFSGNVEQLVKATKDGIKVDPQAIQQNPEAALEQVEILLTRKLSGYKSDKVAQDIEKYGRDAGEDAIAAAQSVGLTPVATADEFALSEGMKAAYLSYREAELSPKAAWDHIATHVGLSPEQRTALEPFNAQYGRSLFAVKAVARGIESVRATLQDSFQLRQTEDVDVSEDLIIAVRRLLNFSSVTDWKRFAELTAYVEANPRQRCSLGATSAQVDELISNKMPPGTKVQAFSNRLPGGMSAEPKRRADTLASLAYQLMTVGANFPKASKQDPLYLHFALPKGSSPQLQAIWRKWLHDTAATNAEGGTVTIDELQLYRDNLIAFKANKVVGFALPKRPEFTYSTVTIPVVWGDANNSVALLKSLRLALELSLAPDFGLPFILSANLEVEPEWDVFGRVEGIASALQPLLGSGIYQRQGHLSRQEQQFALTAEEVRQRLECIGKLVISVASLQKKDDCLYDLARAAQRPLDLYHILLRWVLREQDDPNLEAIWTRICEPLATLLKSLMSEEHDRVSQYLKKAAHIAEVGKLRGSSFRRTAQAEPFSEFIKAVRSRKSHMDWETIFAALVQDYHTRLDRIREHGVGATKYEQVKQFYQVLKELFEEVYHSRPERLLTDSKTLEAAYLFFLQEARQELKAQTKQVTEAK</sequence>
<gene>
    <name evidence="1" type="ORF">Mic7113_3368</name>
</gene>
<evidence type="ECO:0000313" key="1">
    <source>
        <dbReference type="EMBL" id="AFZ19100.1"/>
    </source>
</evidence>
<name>K9WFE2_9CYAN</name>
<dbReference type="EMBL" id="CP003630">
    <property type="protein sequence ID" value="AFZ19100.1"/>
    <property type="molecule type" value="Genomic_DNA"/>
</dbReference>
<dbReference type="RefSeq" id="WP_015183243.1">
    <property type="nucleotide sequence ID" value="NC_019738.1"/>
</dbReference>
<dbReference type="OrthoDB" id="473091at2"/>
<organism evidence="1 2">
    <name type="scientific">Allocoleopsis franciscana PCC 7113</name>
    <dbReference type="NCBI Taxonomy" id="1173027"/>
    <lineage>
        <taxon>Bacteria</taxon>
        <taxon>Bacillati</taxon>
        <taxon>Cyanobacteriota</taxon>
        <taxon>Cyanophyceae</taxon>
        <taxon>Coleofasciculales</taxon>
        <taxon>Coleofasciculaceae</taxon>
        <taxon>Allocoleopsis</taxon>
        <taxon>Allocoleopsis franciscana</taxon>
    </lineage>
</organism>
<accession>K9WFE2</accession>
<dbReference type="HOGENOM" id="CLU_318526_0_0_3"/>
<proteinExistence type="predicted"/>